<dbReference type="SUPFAM" id="SSF55729">
    <property type="entry name" value="Acyl-CoA N-acyltransferases (Nat)"/>
    <property type="match status" value="1"/>
</dbReference>
<reference evidence="2" key="2">
    <citation type="submission" date="2024-06" db="UniProtKB">
        <authorList>
            <consortium name="EnsemblMetazoa"/>
        </authorList>
    </citation>
    <scope>IDENTIFICATION</scope>
</reference>
<evidence type="ECO:0000313" key="2">
    <source>
        <dbReference type="EnsemblMetazoa" id="XP_019853635.1"/>
    </source>
</evidence>
<reference evidence="3" key="1">
    <citation type="journal article" date="2010" name="Nature">
        <title>The Amphimedon queenslandica genome and the evolution of animal complexity.</title>
        <authorList>
            <person name="Srivastava M."/>
            <person name="Simakov O."/>
            <person name="Chapman J."/>
            <person name="Fahey B."/>
            <person name="Gauthier M.E."/>
            <person name="Mitros T."/>
            <person name="Richards G.S."/>
            <person name="Conaco C."/>
            <person name="Dacre M."/>
            <person name="Hellsten U."/>
            <person name="Larroux C."/>
            <person name="Putnam N.H."/>
            <person name="Stanke M."/>
            <person name="Adamska M."/>
            <person name="Darling A."/>
            <person name="Degnan S.M."/>
            <person name="Oakley T.H."/>
            <person name="Plachetzki D.C."/>
            <person name="Zhai Y."/>
            <person name="Adamski M."/>
            <person name="Calcino A."/>
            <person name="Cummins S.F."/>
            <person name="Goodstein D.M."/>
            <person name="Harris C."/>
            <person name="Jackson D.J."/>
            <person name="Leys S.P."/>
            <person name="Shu S."/>
            <person name="Woodcroft B.J."/>
            <person name="Vervoort M."/>
            <person name="Kosik K.S."/>
            <person name="Manning G."/>
            <person name="Degnan B.M."/>
            <person name="Rokhsar D.S."/>
        </authorList>
    </citation>
    <scope>NUCLEOTIDE SEQUENCE [LARGE SCALE GENOMIC DNA]</scope>
</reference>
<dbReference type="GO" id="GO:0016747">
    <property type="term" value="F:acyltransferase activity, transferring groups other than amino-acyl groups"/>
    <property type="evidence" value="ECO:0007669"/>
    <property type="project" value="InterPro"/>
</dbReference>
<feature type="domain" description="GCN5-related N-acetyltransferase Rv2170-like" evidence="1">
    <location>
        <begin position="197"/>
        <end position="262"/>
    </location>
</feature>
<dbReference type="InterPro" id="IPR016181">
    <property type="entry name" value="Acyl_CoA_acyltransferase"/>
</dbReference>
<dbReference type="EnsemblMetazoa" id="XM_019998076.1">
    <property type="protein sequence ID" value="XP_019853635.1"/>
    <property type="gene ID" value="LOC109582974"/>
</dbReference>
<keyword evidence="3" id="KW-1185">Reference proteome</keyword>
<organism evidence="2 3">
    <name type="scientific">Amphimedon queenslandica</name>
    <name type="common">Sponge</name>
    <dbReference type="NCBI Taxonomy" id="400682"/>
    <lineage>
        <taxon>Eukaryota</taxon>
        <taxon>Metazoa</taxon>
        <taxon>Porifera</taxon>
        <taxon>Demospongiae</taxon>
        <taxon>Heteroscleromorpha</taxon>
        <taxon>Haplosclerida</taxon>
        <taxon>Niphatidae</taxon>
        <taxon>Amphimedon</taxon>
    </lineage>
</organism>
<dbReference type="GeneID" id="109582974"/>
<dbReference type="InterPro" id="IPR013653">
    <property type="entry name" value="GCN5-like_dom"/>
</dbReference>
<evidence type="ECO:0000259" key="1">
    <source>
        <dbReference type="Pfam" id="PF08445"/>
    </source>
</evidence>
<name>A0AAN0J9B6_AMPQE</name>
<dbReference type="InterPro" id="IPR053225">
    <property type="entry name" value="Acyl-CoA_N-acyltransferase"/>
</dbReference>
<protein>
    <recommendedName>
        <fullName evidence="1">GCN5-related N-acetyltransferase Rv2170-like domain-containing protein</fullName>
    </recommendedName>
</protein>
<accession>A0AAN0J9B6</accession>
<dbReference type="AlphaFoldDB" id="A0AAN0J9B6"/>
<sequence length="270" mass="30597">MEETVIEVDTSRRELKDFLYKHWPETIEIIHGLKLAKELNAKVFTDSSWPDVKTVIYTYKEGEIPFIYPFGTDNSKTVAIVKSVIESHLDKAQQPMIIGCEEVFQELNKLGMNQKFSEPGIRYVYTQDNTKINRPALPEGYEIDSIHSSDIEYVATRSGPAKHSLKMKEIIMHFIANYPNVAIYCTTTEPPRPVSYIVSSGLGCFYHLFTDEEHRGKGLATIVKAELMEKILAKGITPVGYIAADNIKNQRISELLGYTKTESLVVNSQL</sequence>
<evidence type="ECO:0000313" key="3">
    <source>
        <dbReference type="Proteomes" id="UP000007879"/>
    </source>
</evidence>
<dbReference type="RefSeq" id="XP_019853635.1">
    <property type="nucleotide sequence ID" value="XM_019998076.1"/>
</dbReference>
<dbReference type="Gene3D" id="3.40.630.30">
    <property type="match status" value="1"/>
</dbReference>
<dbReference type="PANTHER" id="PTHR20958">
    <property type="entry name" value="GLYCINE N-ACYLTRANSFERASE-LIKE PROTEIN"/>
    <property type="match status" value="1"/>
</dbReference>
<proteinExistence type="predicted"/>
<dbReference type="PANTHER" id="PTHR20958:SF6">
    <property type="entry name" value="GLYCINE N-ACYLTRANSFERASE-LIKE PROTEIN"/>
    <property type="match status" value="1"/>
</dbReference>
<dbReference type="Pfam" id="PF08445">
    <property type="entry name" value="FR47"/>
    <property type="match status" value="1"/>
</dbReference>
<dbReference type="Proteomes" id="UP000007879">
    <property type="component" value="Unassembled WGS sequence"/>
</dbReference>
<dbReference type="KEGG" id="aqu:109582974"/>